<dbReference type="Gene3D" id="2.40.10.500">
    <property type="match status" value="2"/>
</dbReference>
<dbReference type="SUPFAM" id="SSF101898">
    <property type="entry name" value="NHL repeat"/>
    <property type="match status" value="1"/>
</dbReference>
<reference evidence="1" key="1">
    <citation type="submission" date="2021-02" db="EMBL/GenBank/DDBJ databases">
        <authorList>
            <person name="Nowell W R."/>
        </authorList>
    </citation>
    <scope>NUCLEOTIDE SEQUENCE</scope>
</reference>
<dbReference type="InterPro" id="IPR050952">
    <property type="entry name" value="TRIM-NHL_E3_ligases"/>
</dbReference>
<sequence length="216" mass="23394">MDSTGKQGSSNVQLSNPSGIFIDHYGNFFVADEDNGRGSALNQLKEPTHVYVDVVGNLFITDRGNLRVQKWFPGGLEGVTVASGRVYSGHCFPGLSDNRKHANKIYSSESIRGSGRIMKYPIGGVSNVSTYATLLSFVNSTPGNVVLNECNSVYVVESSNGNILKFSSGNPTGEQIATNLISPNDIALDPCGNLYIVGRDFNRVQKLRFEEGDLFC</sequence>
<dbReference type="Gene3D" id="2.120.10.30">
    <property type="entry name" value="TolB, C-terminal domain"/>
    <property type="match status" value="1"/>
</dbReference>
<dbReference type="Proteomes" id="UP000663852">
    <property type="component" value="Unassembled WGS sequence"/>
</dbReference>
<evidence type="ECO:0000313" key="3">
    <source>
        <dbReference type="Proteomes" id="UP000663828"/>
    </source>
</evidence>
<dbReference type="GO" id="GO:0008270">
    <property type="term" value="F:zinc ion binding"/>
    <property type="evidence" value="ECO:0007669"/>
    <property type="project" value="UniProtKB-KW"/>
</dbReference>
<dbReference type="OrthoDB" id="10044505at2759"/>
<dbReference type="InterPro" id="IPR011042">
    <property type="entry name" value="6-blade_b-propeller_TolB-like"/>
</dbReference>
<keyword evidence="3" id="KW-1185">Reference proteome</keyword>
<protein>
    <submittedName>
        <fullName evidence="1">Uncharacterized protein</fullName>
    </submittedName>
</protein>
<dbReference type="Proteomes" id="UP000663828">
    <property type="component" value="Unassembled WGS sequence"/>
</dbReference>
<organism evidence="1 4">
    <name type="scientific">Adineta ricciae</name>
    <name type="common">Rotifer</name>
    <dbReference type="NCBI Taxonomy" id="249248"/>
    <lineage>
        <taxon>Eukaryota</taxon>
        <taxon>Metazoa</taxon>
        <taxon>Spiralia</taxon>
        <taxon>Gnathifera</taxon>
        <taxon>Rotifera</taxon>
        <taxon>Eurotatoria</taxon>
        <taxon>Bdelloidea</taxon>
        <taxon>Adinetida</taxon>
        <taxon>Adinetidae</taxon>
        <taxon>Adineta</taxon>
    </lineage>
</organism>
<accession>A0A815PMM2</accession>
<dbReference type="EMBL" id="CAJNOR010007404">
    <property type="protein sequence ID" value="CAF1616563.1"/>
    <property type="molecule type" value="Genomic_DNA"/>
</dbReference>
<evidence type="ECO:0000313" key="4">
    <source>
        <dbReference type="Proteomes" id="UP000663852"/>
    </source>
</evidence>
<evidence type="ECO:0000313" key="2">
    <source>
        <dbReference type="EMBL" id="CAF1616563.1"/>
    </source>
</evidence>
<dbReference type="AlphaFoldDB" id="A0A815PMM2"/>
<comment type="caution">
    <text evidence="1">The sequence shown here is derived from an EMBL/GenBank/DDBJ whole genome shotgun (WGS) entry which is preliminary data.</text>
</comment>
<dbReference type="PANTHER" id="PTHR24104:SF25">
    <property type="entry name" value="PROTEIN LIN-41"/>
    <property type="match status" value="1"/>
</dbReference>
<proteinExistence type="predicted"/>
<dbReference type="EMBL" id="CAJNOJ010000445">
    <property type="protein sequence ID" value="CAF1450912.1"/>
    <property type="molecule type" value="Genomic_DNA"/>
</dbReference>
<gene>
    <name evidence="1" type="ORF">EDS130_LOCUS39512</name>
    <name evidence="2" type="ORF">XAT740_LOCUS49640</name>
</gene>
<dbReference type="PANTHER" id="PTHR24104">
    <property type="entry name" value="E3 UBIQUITIN-PROTEIN LIGASE NHLRC1-RELATED"/>
    <property type="match status" value="1"/>
</dbReference>
<name>A0A815PMM2_ADIRI</name>
<evidence type="ECO:0000313" key="1">
    <source>
        <dbReference type="EMBL" id="CAF1450912.1"/>
    </source>
</evidence>